<protein>
    <recommendedName>
        <fullName evidence="4">DNA helicase</fullName>
        <ecNumber evidence="4">3.6.4.12</ecNumber>
    </recommendedName>
</protein>
<keyword evidence="12" id="KW-0067">ATP-binding</keyword>
<keyword evidence="10" id="KW-0378">Hydrolase</keyword>
<dbReference type="GO" id="GO:0005634">
    <property type="term" value="C:nucleus"/>
    <property type="evidence" value="ECO:0007669"/>
    <property type="project" value="UniProtKB-SubCell"/>
</dbReference>
<dbReference type="PANTHER" id="PTHR36531:SF6">
    <property type="entry name" value="DNA REPLICATION ATP-DEPENDENT HELICASE_NUCLEASE DNA2"/>
    <property type="match status" value="1"/>
</dbReference>
<name>A0A0N4XBH3_HAEPC</name>
<evidence type="ECO:0000256" key="16">
    <source>
        <dbReference type="ARBA" id="ARBA00023268"/>
    </source>
</evidence>
<feature type="domain" description="DNA2/NAM7 helicase helicase" evidence="19">
    <location>
        <begin position="345"/>
        <end position="385"/>
    </location>
</feature>
<keyword evidence="7" id="KW-0540">Nuclease</keyword>
<evidence type="ECO:0000313" key="21">
    <source>
        <dbReference type="Proteomes" id="UP000268014"/>
    </source>
</evidence>
<evidence type="ECO:0000256" key="2">
    <source>
        <dbReference type="ARBA" id="ARBA00004123"/>
    </source>
</evidence>
<evidence type="ECO:0000256" key="7">
    <source>
        <dbReference type="ARBA" id="ARBA00022722"/>
    </source>
</evidence>
<organism evidence="22">
    <name type="scientific">Haemonchus placei</name>
    <name type="common">Barber's pole worm</name>
    <dbReference type="NCBI Taxonomy" id="6290"/>
    <lineage>
        <taxon>Eukaryota</taxon>
        <taxon>Metazoa</taxon>
        <taxon>Ecdysozoa</taxon>
        <taxon>Nematoda</taxon>
        <taxon>Chromadorea</taxon>
        <taxon>Rhabditida</taxon>
        <taxon>Rhabditina</taxon>
        <taxon>Rhabditomorpha</taxon>
        <taxon>Strongyloidea</taxon>
        <taxon>Trichostrongylidae</taxon>
        <taxon>Haemonchus</taxon>
    </lineage>
</organism>
<keyword evidence="13" id="KW-0408">Iron</keyword>
<dbReference type="EMBL" id="UZAF01023914">
    <property type="protein sequence ID" value="VDO91683.1"/>
    <property type="molecule type" value="Genomic_DNA"/>
</dbReference>
<evidence type="ECO:0000256" key="12">
    <source>
        <dbReference type="ARBA" id="ARBA00022840"/>
    </source>
</evidence>
<evidence type="ECO:0000256" key="9">
    <source>
        <dbReference type="ARBA" id="ARBA00022741"/>
    </source>
</evidence>
<accession>A0A0N4XBH3</accession>
<evidence type="ECO:0000259" key="18">
    <source>
        <dbReference type="Pfam" id="PF08696"/>
    </source>
</evidence>
<dbReference type="GO" id="GO:0046872">
    <property type="term" value="F:metal ion binding"/>
    <property type="evidence" value="ECO:0007669"/>
    <property type="project" value="UniProtKB-KW"/>
</dbReference>
<dbReference type="Pfam" id="PF13086">
    <property type="entry name" value="AAA_11"/>
    <property type="match status" value="1"/>
</dbReference>
<keyword evidence="11" id="KW-0347">Helicase</keyword>
<evidence type="ECO:0000256" key="14">
    <source>
        <dbReference type="ARBA" id="ARBA00023014"/>
    </source>
</evidence>
<evidence type="ECO:0000256" key="5">
    <source>
        <dbReference type="ARBA" id="ARBA00022485"/>
    </source>
</evidence>
<comment type="similarity">
    <text evidence="3">Belongs to the DNA2/NAM7 helicase family.</text>
</comment>
<proteinExistence type="inferred from homology"/>
<keyword evidence="5" id="KW-0004">4Fe-4S</keyword>
<evidence type="ECO:0000256" key="13">
    <source>
        <dbReference type="ARBA" id="ARBA00023004"/>
    </source>
</evidence>
<evidence type="ECO:0000256" key="10">
    <source>
        <dbReference type="ARBA" id="ARBA00022801"/>
    </source>
</evidence>
<feature type="domain" description="DNA replication factor Dna2 N-terminal" evidence="18">
    <location>
        <begin position="1"/>
        <end position="153"/>
    </location>
</feature>
<reference evidence="22" key="1">
    <citation type="submission" date="2017-02" db="UniProtKB">
        <authorList>
            <consortium name="WormBaseParasite"/>
        </authorList>
    </citation>
    <scope>IDENTIFICATION</scope>
</reference>
<dbReference type="Proteomes" id="UP000268014">
    <property type="component" value="Unassembled WGS sequence"/>
</dbReference>
<keyword evidence="15" id="KW-0539">Nucleus</keyword>
<keyword evidence="9" id="KW-0547">Nucleotide-binding</keyword>
<dbReference type="WBParaSite" id="HPLM_0002171801-mRNA-1">
    <property type="protein sequence ID" value="HPLM_0002171801-mRNA-1"/>
    <property type="gene ID" value="HPLM_0002171801"/>
</dbReference>
<dbReference type="PANTHER" id="PTHR36531">
    <property type="entry name" value="CRISPR-ASSOCIATED EXONUCLEASE CAS4"/>
    <property type="match status" value="1"/>
</dbReference>
<evidence type="ECO:0000256" key="3">
    <source>
        <dbReference type="ARBA" id="ARBA00007913"/>
    </source>
</evidence>
<reference evidence="20 21" key="2">
    <citation type="submission" date="2018-11" db="EMBL/GenBank/DDBJ databases">
        <authorList>
            <consortium name="Pathogen Informatics"/>
        </authorList>
    </citation>
    <scope>NUCLEOTIDE SEQUENCE [LARGE SCALE GENOMIC DNA]</scope>
    <source>
        <strain evidence="20 21">MHpl1</strain>
    </source>
</reference>
<evidence type="ECO:0000313" key="22">
    <source>
        <dbReference type="WBParaSite" id="HPLM_0002171801-mRNA-1"/>
    </source>
</evidence>
<dbReference type="CDD" id="cd22318">
    <property type="entry name" value="DNA2_N-like"/>
    <property type="match status" value="1"/>
</dbReference>
<keyword evidence="8" id="KW-0479">Metal-binding</keyword>
<comment type="catalytic activity">
    <reaction evidence="17">
        <text>ATP + H2O = ADP + phosphate + H(+)</text>
        <dbReference type="Rhea" id="RHEA:13065"/>
        <dbReference type="ChEBI" id="CHEBI:15377"/>
        <dbReference type="ChEBI" id="CHEBI:15378"/>
        <dbReference type="ChEBI" id="CHEBI:30616"/>
        <dbReference type="ChEBI" id="CHEBI:43474"/>
        <dbReference type="ChEBI" id="CHEBI:456216"/>
        <dbReference type="EC" id="3.6.4.12"/>
    </reaction>
</comment>
<dbReference type="Gene3D" id="3.40.50.300">
    <property type="entry name" value="P-loop containing nucleotide triphosphate hydrolases"/>
    <property type="match status" value="2"/>
</dbReference>
<dbReference type="GO" id="GO:0016787">
    <property type="term" value="F:hydrolase activity"/>
    <property type="evidence" value="ECO:0007669"/>
    <property type="project" value="UniProtKB-KW"/>
</dbReference>
<keyword evidence="21" id="KW-1185">Reference proteome</keyword>
<dbReference type="AlphaFoldDB" id="A0A0N4XBH3"/>
<dbReference type="EC" id="3.6.4.12" evidence="4"/>
<evidence type="ECO:0000256" key="15">
    <source>
        <dbReference type="ARBA" id="ARBA00023242"/>
    </source>
</evidence>
<evidence type="ECO:0000256" key="4">
    <source>
        <dbReference type="ARBA" id="ARBA00012551"/>
    </source>
</evidence>
<evidence type="ECO:0000256" key="17">
    <source>
        <dbReference type="ARBA" id="ARBA00047995"/>
    </source>
</evidence>
<dbReference type="SUPFAM" id="SSF52540">
    <property type="entry name" value="P-loop containing nucleoside triphosphate hydrolases"/>
    <property type="match status" value="1"/>
</dbReference>
<evidence type="ECO:0000256" key="8">
    <source>
        <dbReference type="ARBA" id="ARBA00022723"/>
    </source>
</evidence>
<dbReference type="InterPro" id="IPR011604">
    <property type="entry name" value="PDDEXK-like_dom_sf"/>
</dbReference>
<dbReference type="GO" id="GO:0006260">
    <property type="term" value="P:DNA replication"/>
    <property type="evidence" value="ECO:0007669"/>
    <property type="project" value="UniProtKB-KW"/>
</dbReference>
<evidence type="ECO:0000256" key="11">
    <source>
        <dbReference type="ARBA" id="ARBA00022806"/>
    </source>
</evidence>
<dbReference type="InterPro" id="IPR051827">
    <property type="entry name" value="Cas4_exonuclease"/>
</dbReference>
<dbReference type="GO" id="GO:0004518">
    <property type="term" value="F:nuclease activity"/>
    <property type="evidence" value="ECO:0007669"/>
    <property type="project" value="UniProtKB-KW"/>
</dbReference>
<sequence length="449" mass="50673">MIVAPDTLVPCTSIAGATWCPRKVILSDRFRGPTEANKAMLIGTIVHELFQAAVRCPIPRMVSREWLLHIWQKTIRDEIIAQLVALRFTPSQFETELEPYLEVIVDWVQHNMPQGKSYKGLSENSLTKVHDIEENIWLPQLGLKGKIDATLEVGFLPTLKMLNAGWDSVCQVKCGERTRKQSLELKTGKSGQSSEHAAQVMLYSLMLSSRYKQPIGEGSLLYLKDGITRRVQPRALEMKGIINQRNHLASYLSKLRPDLLPVPKDDPKFCERCDHALVCSFYQMNRTVLLTTNTHSALDNVLIKLRKYTSDSKILRLGNPSSVRDSVADLSLESKLSCCDGDKYKAAREILKETPLVASTCHYVPRDVLFSWRKFDYCIIDEASMVSQFNGILTTLDYVLSQAFPGEQRTVWNERVLEPVVISPVVAASRFVLVGDAHQLSPLVQSRKC</sequence>
<comment type="cofactor">
    <cofactor evidence="1">
        <name>[4Fe-4S] cluster</name>
        <dbReference type="ChEBI" id="CHEBI:49883"/>
    </cofactor>
</comment>
<dbReference type="Gene3D" id="3.90.320.10">
    <property type="match status" value="1"/>
</dbReference>
<dbReference type="Pfam" id="PF08696">
    <property type="entry name" value="Dna2"/>
    <property type="match status" value="1"/>
</dbReference>
<gene>
    <name evidence="20" type="ORF">HPLM_LOCUS21707</name>
</gene>
<evidence type="ECO:0000313" key="20">
    <source>
        <dbReference type="EMBL" id="VDO91683.1"/>
    </source>
</evidence>
<dbReference type="GO" id="GO:0005524">
    <property type="term" value="F:ATP binding"/>
    <property type="evidence" value="ECO:0007669"/>
    <property type="project" value="UniProtKB-KW"/>
</dbReference>
<evidence type="ECO:0000259" key="19">
    <source>
        <dbReference type="Pfam" id="PF13086"/>
    </source>
</evidence>
<dbReference type="GO" id="GO:0003678">
    <property type="term" value="F:DNA helicase activity"/>
    <property type="evidence" value="ECO:0007669"/>
    <property type="project" value="UniProtKB-EC"/>
</dbReference>
<evidence type="ECO:0000256" key="1">
    <source>
        <dbReference type="ARBA" id="ARBA00001966"/>
    </source>
</evidence>
<dbReference type="OrthoDB" id="5871723at2759"/>
<dbReference type="InterPro" id="IPR041677">
    <property type="entry name" value="DNA2/NAM7_AAA_11"/>
</dbReference>
<dbReference type="GO" id="GO:0051539">
    <property type="term" value="F:4 iron, 4 sulfur cluster binding"/>
    <property type="evidence" value="ECO:0007669"/>
    <property type="project" value="UniProtKB-KW"/>
</dbReference>
<dbReference type="STRING" id="6290.A0A0N4XBH3"/>
<comment type="subcellular location">
    <subcellularLocation>
        <location evidence="2">Nucleus</location>
    </subcellularLocation>
</comment>
<dbReference type="InterPro" id="IPR027417">
    <property type="entry name" value="P-loop_NTPase"/>
</dbReference>
<evidence type="ECO:0000256" key="6">
    <source>
        <dbReference type="ARBA" id="ARBA00022705"/>
    </source>
</evidence>
<dbReference type="InterPro" id="IPR014808">
    <property type="entry name" value="DNA_replication_fac_Dna2_N"/>
</dbReference>
<keyword evidence="14" id="KW-0411">Iron-sulfur</keyword>
<keyword evidence="16" id="KW-0511">Multifunctional enzyme</keyword>
<keyword evidence="6" id="KW-0235">DNA replication</keyword>